<accession>A0A1I2BL63</accession>
<dbReference type="STRING" id="1123323.SAMN05216245_10951"/>
<organism evidence="1 2">
    <name type="scientific">Succiniclasticum ruminis DSM 9236</name>
    <dbReference type="NCBI Taxonomy" id="1123323"/>
    <lineage>
        <taxon>Bacteria</taxon>
        <taxon>Bacillati</taxon>
        <taxon>Bacillota</taxon>
        <taxon>Negativicutes</taxon>
        <taxon>Acidaminococcales</taxon>
        <taxon>Acidaminococcaceae</taxon>
        <taxon>Succiniclasticum</taxon>
    </lineage>
</organism>
<name>A0A1I2BL63_9FIRM</name>
<gene>
    <name evidence="1" type="ORF">SAMN05216245_10951</name>
</gene>
<keyword evidence="2" id="KW-1185">Reference proteome</keyword>
<dbReference type="EMBL" id="FONL01000009">
    <property type="protein sequence ID" value="SFE56906.1"/>
    <property type="molecule type" value="Genomic_DNA"/>
</dbReference>
<evidence type="ECO:0000313" key="2">
    <source>
        <dbReference type="Proteomes" id="UP000198896"/>
    </source>
</evidence>
<proteinExistence type="predicted"/>
<dbReference type="Proteomes" id="UP000198896">
    <property type="component" value="Unassembled WGS sequence"/>
</dbReference>
<protein>
    <recommendedName>
        <fullName evidence="3">DUF1292 domain-containing protein</fullName>
    </recommendedName>
</protein>
<evidence type="ECO:0008006" key="3">
    <source>
        <dbReference type="Google" id="ProtNLM"/>
    </source>
</evidence>
<dbReference type="RefSeq" id="WP_177205958.1">
    <property type="nucleotide sequence ID" value="NZ_FONL01000009.1"/>
</dbReference>
<evidence type="ECO:0000313" key="1">
    <source>
        <dbReference type="EMBL" id="SFE56906.1"/>
    </source>
</evidence>
<reference evidence="1 2" key="1">
    <citation type="submission" date="2016-10" db="EMBL/GenBank/DDBJ databases">
        <authorList>
            <person name="de Groot N.N."/>
        </authorList>
    </citation>
    <scope>NUCLEOTIDE SEQUENCE [LARGE SCALE GENOMIC DNA]</scope>
    <source>
        <strain evidence="1 2">DSM 9236</strain>
    </source>
</reference>
<dbReference type="AlphaFoldDB" id="A0A1I2BL63"/>
<sequence>MTEKDVAEVMEEETIETYEFTDDDGQDHCFVVESKFKVGKDDFVALLEVDPAIFSEEEEECGCGHDHAHAHVHDEECGCGHDHEEEDEDEEPNIILAKIVTDANGDVDIQVPTDEEFEKARIAYEALDA</sequence>